<name>A0A397SZE7_9GLOM</name>
<dbReference type="InterPro" id="IPR003830">
    <property type="entry name" value="ComA_synth"/>
</dbReference>
<dbReference type="Gene3D" id="3.20.20.70">
    <property type="entry name" value="Aldolase class I"/>
    <property type="match status" value="2"/>
</dbReference>
<organism evidence="3 4">
    <name type="scientific">Glomus cerebriforme</name>
    <dbReference type="NCBI Taxonomy" id="658196"/>
    <lineage>
        <taxon>Eukaryota</taxon>
        <taxon>Fungi</taxon>
        <taxon>Fungi incertae sedis</taxon>
        <taxon>Mucoromycota</taxon>
        <taxon>Glomeromycotina</taxon>
        <taxon>Glomeromycetes</taxon>
        <taxon>Glomerales</taxon>
        <taxon>Glomeraceae</taxon>
        <taxon>Glomus</taxon>
    </lineage>
</organism>
<dbReference type="EMBL" id="QKYT01000156">
    <property type="protein sequence ID" value="RIA91303.1"/>
    <property type="molecule type" value="Genomic_DNA"/>
</dbReference>
<dbReference type="AlphaFoldDB" id="A0A397SZE7"/>
<keyword evidence="2" id="KW-0732">Signal</keyword>
<gene>
    <name evidence="3" type="ORF">C1645_875523</name>
</gene>
<comment type="caution">
    <text evidence="3">The sequence shown here is derived from an EMBL/GenBank/DDBJ whole genome shotgun (WGS) entry which is preliminary data.</text>
</comment>
<comment type="similarity">
    <text evidence="1">Belongs to the phosphosulfolactate synthase family.</text>
</comment>
<evidence type="ECO:0000313" key="4">
    <source>
        <dbReference type="Proteomes" id="UP000265703"/>
    </source>
</evidence>
<evidence type="ECO:0000256" key="2">
    <source>
        <dbReference type="SAM" id="SignalP"/>
    </source>
</evidence>
<protein>
    <recommendedName>
        <fullName evidence="5">PPM-type phosphatase domain-containing protein</fullName>
    </recommendedName>
</protein>
<evidence type="ECO:0008006" key="5">
    <source>
        <dbReference type="Google" id="ProtNLM"/>
    </source>
</evidence>
<proteinExistence type="inferred from homology"/>
<sequence>MLIFLIILLWGYMILLKEKKYLMASNKIDSIKFNGPIYSLFPDSGFKEIIDYAHIRNISVTTGSILEQLYILSIGDSSLLNKIYLKKYKEIGDACSFGLKLVAKFGVSETNVGLPGIRILKKSNKILVASDGITRNLPNKGHEKQQWCANIMDEIMTSKNFKNAIFEAPDPETITLLLEHYGPDINLLVVHSHAYLKLVRYDDTKLQKPPLYLSYNIVKFMKQLKF</sequence>
<reference evidence="3 4" key="1">
    <citation type="submission" date="2018-06" db="EMBL/GenBank/DDBJ databases">
        <title>Comparative genomics reveals the genomic features of Rhizophagus irregularis, R. cerebriforme, R. diaphanum and Gigaspora rosea, and their symbiotic lifestyle signature.</title>
        <authorList>
            <person name="Morin E."/>
            <person name="San Clemente H."/>
            <person name="Chen E.C.H."/>
            <person name="De La Providencia I."/>
            <person name="Hainaut M."/>
            <person name="Kuo A."/>
            <person name="Kohler A."/>
            <person name="Murat C."/>
            <person name="Tang N."/>
            <person name="Roy S."/>
            <person name="Loubradou J."/>
            <person name="Henrissat B."/>
            <person name="Grigoriev I.V."/>
            <person name="Corradi N."/>
            <person name="Roux C."/>
            <person name="Martin F.M."/>
        </authorList>
    </citation>
    <scope>NUCLEOTIDE SEQUENCE [LARGE SCALE GENOMIC DNA]</scope>
    <source>
        <strain evidence="3 4">DAOM 227022</strain>
    </source>
</reference>
<dbReference type="OrthoDB" id="47007at2759"/>
<dbReference type="PANTHER" id="PTHR48413">
    <property type="match status" value="1"/>
</dbReference>
<dbReference type="InterPro" id="IPR036112">
    <property type="entry name" value="ComA_synth_sf"/>
</dbReference>
<feature type="signal peptide" evidence="2">
    <location>
        <begin position="1"/>
        <end position="17"/>
    </location>
</feature>
<dbReference type="PANTHER" id="PTHR48413:SF1">
    <property type="entry name" value="PROTEIN HEAT-STRESS-ASSOCIATED 32"/>
    <property type="match status" value="1"/>
</dbReference>
<feature type="chain" id="PRO_5017259352" description="PPM-type phosphatase domain-containing protein" evidence="2">
    <location>
        <begin position="18"/>
        <end position="226"/>
    </location>
</feature>
<dbReference type="STRING" id="658196.A0A397SZE7"/>
<dbReference type="Pfam" id="PF02679">
    <property type="entry name" value="ComA"/>
    <property type="match status" value="1"/>
</dbReference>
<dbReference type="Proteomes" id="UP000265703">
    <property type="component" value="Unassembled WGS sequence"/>
</dbReference>
<evidence type="ECO:0000313" key="3">
    <source>
        <dbReference type="EMBL" id="RIA91303.1"/>
    </source>
</evidence>
<dbReference type="SUPFAM" id="SSF102110">
    <property type="entry name" value="(2r)-phospho-3-sulfolactate synthase ComA"/>
    <property type="match status" value="1"/>
</dbReference>
<dbReference type="InterPro" id="IPR013785">
    <property type="entry name" value="Aldolase_TIM"/>
</dbReference>
<accession>A0A397SZE7</accession>
<keyword evidence="4" id="KW-1185">Reference proteome</keyword>
<evidence type="ECO:0000256" key="1">
    <source>
        <dbReference type="ARBA" id="ARBA00010424"/>
    </source>
</evidence>